<dbReference type="GeneID" id="99704594"/>
<comment type="caution">
    <text evidence="3">The sequence shown here is derived from an EMBL/GenBank/DDBJ whole genome shotgun (WGS) entry which is preliminary data.</text>
</comment>
<dbReference type="SUPFAM" id="SSF51126">
    <property type="entry name" value="Pectin lyase-like"/>
    <property type="match status" value="2"/>
</dbReference>
<feature type="domain" description="Right handed beta helix" evidence="2">
    <location>
        <begin position="495"/>
        <end position="559"/>
    </location>
</feature>
<organism evidence="3 4">
    <name type="scientific">Enterobacter hormaechei subsp. hoffmannii</name>
    <dbReference type="NCBI Taxonomy" id="1812934"/>
    <lineage>
        <taxon>Bacteria</taxon>
        <taxon>Pseudomonadati</taxon>
        <taxon>Pseudomonadota</taxon>
        <taxon>Gammaproteobacteria</taxon>
        <taxon>Enterobacterales</taxon>
        <taxon>Enterobacteriaceae</taxon>
        <taxon>Enterobacter</taxon>
        <taxon>Enterobacter cloacae complex</taxon>
    </lineage>
</organism>
<dbReference type="AlphaFoldDB" id="A0AAI9GDR7"/>
<evidence type="ECO:0008006" key="5">
    <source>
        <dbReference type="Google" id="ProtNLM"/>
    </source>
</evidence>
<dbReference type="Gene3D" id="2.160.20.10">
    <property type="entry name" value="Single-stranded right-handed beta-helix, Pectin lyase-like"/>
    <property type="match status" value="1"/>
</dbReference>
<sequence>MSVPNQTPYIIYNANGLTTVFPFEFYIINSGDIQVTINGTVITSGYTVSGVGNIGGGDVIFITPPASGSVVMLERVVPMYRLTDYQDNGDLLADTVNKDFDRLWMAIQRYGIHLGLALRRPLFGGPFDAEGYRIEKLADPVNAQDAVTKKYLESVSLARVLRVPEASVGLVPSLDLRRNKLLAFNNSGDPIPVLPESGSASDVMIELAKPTGSSHIGYQYPADGSVPRTVEDKLGDFVSVLDFGAKGDGVTDDSIAFRDAIATGKTVYVPDTSGNNLGCVYKVSGIDVTTIKLVGESQRVEIQPVSTATRILNLKGTSPASPARGCFIRNITFSSPATSEGLFHDAVLLENTNQCDVSNVTLYLVQLTVLGHNYLRLDKINGIGARLSVSRHSGDSIDNAVGLLLKDSFLAYNSEVDIRNSTDTRIVDTYIANSKSDGRTGLNHDYDAEFLPGGSVFFGGVLMITNVICECVCVIKYTALSKFTGFWAGAFYGNGLTLLNSYGLLATNCTFHYSTGAGVYARNLTDCTFVSSSFTNSEGGGFDLDESVRTTFVACTFSKFELYE</sequence>
<evidence type="ECO:0000313" key="4">
    <source>
        <dbReference type="Proteomes" id="UP001289659"/>
    </source>
</evidence>
<dbReference type="Proteomes" id="UP001289659">
    <property type="component" value="Unassembled WGS sequence"/>
</dbReference>
<dbReference type="RefSeq" id="WP_022647167.1">
    <property type="nucleotide sequence ID" value="NZ_AP019817.1"/>
</dbReference>
<name>A0AAI9GDR7_9ENTR</name>
<evidence type="ECO:0000259" key="1">
    <source>
        <dbReference type="Pfam" id="PF12708"/>
    </source>
</evidence>
<accession>A0AAI9GDR7</accession>
<dbReference type="Pfam" id="PF13229">
    <property type="entry name" value="Beta_helix"/>
    <property type="match status" value="1"/>
</dbReference>
<evidence type="ECO:0000259" key="2">
    <source>
        <dbReference type="Pfam" id="PF13229"/>
    </source>
</evidence>
<dbReference type="InterPro" id="IPR024535">
    <property type="entry name" value="RHGA/B-epi-like_pectate_lyase"/>
</dbReference>
<reference evidence="3" key="1">
    <citation type="submission" date="2023-12" db="EMBL/GenBank/DDBJ databases">
        <authorList>
            <consortium name="Clinical and Environmental Microbiology Branch: Whole genome sequencing antimicrobial resistance pathogens in the healthcare setting"/>
        </authorList>
    </citation>
    <scope>NUCLEOTIDE SEQUENCE</scope>
    <source>
        <strain evidence="3">Clinical</strain>
    </source>
</reference>
<proteinExistence type="predicted"/>
<protein>
    <recommendedName>
        <fullName evidence="5">Pectate lyase superfamily protein domain-containing protein</fullName>
    </recommendedName>
</protein>
<dbReference type="InterPro" id="IPR011050">
    <property type="entry name" value="Pectin_lyase_fold/virulence"/>
</dbReference>
<dbReference type="InterPro" id="IPR039448">
    <property type="entry name" value="Beta_helix"/>
</dbReference>
<evidence type="ECO:0000313" key="3">
    <source>
        <dbReference type="EMBL" id="EMB2807336.1"/>
    </source>
</evidence>
<dbReference type="InterPro" id="IPR012334">
    <property type="entry name" value="Pectin_lyas_fold"/>
</dbReference>
<dbReference type="Pfam" id="PF12708">
    <property type="entry name" value="Pect-lyase_RHGA_epim"/>
    <property type="match status" value="1"/>
</dbReference>
<feature type="domain" description="Rhamnogalacturonase A/B/Epimerase-like pectate lyase" evidence="1">
    <location>
        <begin position="237"/>
        <end position="270"/>
    </location>
</feature>
<gene>
    <name evidence="3" type="ORF">U8038_002235</name>
</gene>
<dbReference type="EMBL" id="ABPNFY010000004">
    <property type="protein sequence ID" value="EMB2807336.1"/>
    <property type="molecule type" value="Genomic_DNA"/>
</dbReference>